<protein>
    <submittedName>
        <fullName evidence="4">ABC-type amino acid transport substrate-binding protein</fullName>
    </submittedName>
</protein>
<dbReference type="SMART" id="SM00062">
    <property type="entry name" value="PBPb"/>
    <property type="match status" value="1"/>
</dbReference>
<dbReference type="EMBL" id="BSDO01000003">
    <property type="protein sequence ID" value="GLI23114.1"/>
    <property type="molecule type" value="Genomic_DNA"/>
</dbReference>
<gene>
    <name evidence="4" type="ORF">GGQ86_002868</name>
    <name evidence="3" type="ORF">XFLAVUS301_27880</name>
</gene>
<evidence type="ECO:0000313" key="4">
    <source>
        <dbReference type="EMBL" id="MDR6334392.1"/>
    </source>
</evidence>
<reference evidence="4 6" key="2">
    <citation type="submission" date="2023-07" db="EMBL/GenBank/DDBJ databases">
        <title>Genomic Encyclopedia of Type Strains, Phase IV (KMG-IV): sequencing the most valuable type-strain genomes for metagenomic binning, comparative biology and taxonomic classification.</title>
        <authorList>
            <person name="Goeker M."/>
        </authorList>
    </citation>
    <scope>NUCLEOTIDE SEQUENCE [LARGE SCALE GENOMIC DNA]</scope>
    <source>
        <strain evidence="4 6">DSM 338</strain>
    </source>
</reference>
<dbReference type="Pfam" id="PF00497">
    <property type="entry name" value="SBP_bac_3"/>
    <property type="match status" value="1"/>
</dbReference>
<dbReference type="Gene3D" id="3.40.190.10">
    <property type="entry name" value="Periplasmic binding protein-like II"/>
    <property type="match status" value="2"/>
</dbReference>
<dbReference type="EMBL" id="JAVDPY010000004">
    <property type="protein sequence ID" value="MDR6334392.1"/>
    <property type="molecule type" value="Genomic_DNA"/>
</dbReference>
<dbReference type="AlphaFoldDB" id="A0A9W6FJV8"/>
<evidence type="ECO:0000313" key="5">
    <source>
        <dbReference type="Proteomes" id="UP001144397"/>
    </source>
</evidence>
<dbReference type="GeneID" id="95763572"/>
<evidence type="ECO:0000259" key="2">
    <source>
        <dbReference type="SMART" id="SM00062"/>
    </source>
</evidence>
<evidence type="ECO:0000313" key="6">
    <source>
        <dbReference type="Proteomes" id="UP001245370"/>
    </source>
</evidence>
<evidence type="ECO:0000313" key="3">
    <source>
        <dbReference type="EMBL" id="GLI23114.1"/>
    </source>
</evidence>
<keyword evidence="1" id="KW-0732">Signal</keyword>
<feature type="domain" description="Solute-binding protein family 3/N-terminal" evidence="2">
    <location>
        <begin position="24"/>
        <end position="254"/>
    </location>
</feature>
<dbReference type="Proteomes" id="UP001144397">
    <property type="component" value="Unassembled WGS sequence"/>
</dbReference>
<comment type="caution">
    <text evidence="3">The sequence shown here is derived from an EMBL/GenBank/DDBJ whole genome shotgun (WGS) entry which is preliminary data.</text>
</comment>
<dbReference type="PANTHER" id="PTHR35936">
    <property type="entry name" value="MEMBRANE-BOUND LYTIC MUREIN TRANSGLYCOSYLASE F"/>
    <property type="match status" value="1"/>
</dbReference>
<proteinExistence type="predicted"/>
<sequence length="264" mass="27577">MILTAAMAVPPLAAAPVETLAPGTLSVCMFATFPPFVGKSDAGVWEGWDVDYLKTFAAAQGLRFQPVEVADFDGLWTRPGADACDIAASGIADLTARRQATGAAGVWSDHYYFVLRAFGVRKADAGKLTRAADLAGRTIMVIAGSTADVDARSRIAHDQIANVTIIGTSDDVENARRVRDGAEGEGPFAFGSGLGTVQYLSKKMGLVPVWSHCMMTPDGKVRNEPFSFIVRAKSTGVAEALNAFIAATPYGAGRGTEGCPGEGG</sequence>
<dbReference type="PANTHER" id="PTHR35936:SF17">
    <property type="entry name" value="ARGININE-BINDING EXTRACELLULAR PROTEIN ARTP"/>
    <property type="match status" value="1"/>
</dbReference>
<dbReference type="RefSeq" id="WP_281807996.1">
    <property type="nucleotide sequence ID" value="NZ_BSDO01000003.1"/>
</dbReference>
<evidence type="ECO:0000256" key="1">
    <source>
        <dbReference type="ARBA" id="ARBA00022729"/>
    </source>
</evidence>
<dbReference type="SUPFAM" id="SSF53850">
    <property type="entry name" value="Periplasmic binding protein-like II"/>
    <property type="match status" value="1"/>
</dbReference>
<name>A0A9W6FJV8_XANFL</name>
<keyword evidence="6" id="KW-1185">Reference proteome</keyword>
<dbReference type="Proteomes" id="UP001245370">
    <property type="component" value="Unassembled WGS sequence"/>
</dbReference>
<dbReference type="InterPro" id="IPR001638">
    <property type="entry name" value="Solute-binding_3/MltF_N"/>
</dbReference>
<organism evidence="3 5">
    <name type="scientific">Xanthobacter flavus</name>
    <dbReference type="NCBI Taxonomy" id="281"/>
    <lineage>
        <taxon>Bacteria</taxon>
        <taxon>Pseudomonadati</taxon>
        <taxon>Pseudomonadota</taxon>
        <taxon>Alphaproteobacteria</taxon>
        <taxon>Hyphomicrobiales</taxon>
        <taxon>Xanthobacteraceae</taxon>
        <taxon>Xanthobacter</taxon>
    </lineage>
</organism>
<accession>A0A9W6FJV8</accession>
<reference evidence="3" key="1">
    <citation type="submission" date="2022-12" db="EMBL/GenBank/DDBJ databases">
        <title>Reference genome sequencing for broad-spectrum identification of bacterial and archaeal isolates by mass spectrometry.</title>
        <authorList>
            <person name="Sekiguchi Y."/>
            <person name="Tourlousse D.M."/>
        </authorList>
    </citation>
    <scope>NUCLEOTIDE SEQUENCE</scope>
    <source>
        <strain evidence="3">301</strain>
    </source>
</reference>